<proteinExistence type="predicted"/>
<accession>A0ABY9JQ17</accession>
<keyword evidence="6" id="KW-0804">Transcription</keyword>
<feature type="modified residue" description="4-aspartylphosphate" evidence="7">
    <location>
        <position position="58"/>
    </location>
</feature>
<evidence type="ECO:0000256" key="2">
    <source>
        <dbReference type="ARBA" id="ARBA00022490"/>
    </source>
</evidence>
<evidence type="ECO:0000259" key="8">
    <source>
        <dbReference type="PROSITE" id="PS50043"/>
    </source>
</evidence>
<dbReference type="InterPro" id="IPR039420">
    <property type="entry name" value="WalR-like"/>
</dbReference>
<dbReference type="PROSITE" id="PS50110">
    <property type="entry name" value="RESPONSE_REGULATORY"/>
    <property type="match status" value="1"/>
</dbReference>
<dbReference type="PROSITE" id="PS00622">
    <property type="entry name" value="HTH_LUXR_1"/>
    <property type="match status" value="1"/>
</dbReference>
<dbReference type="PANTHER" id="PTHR43214:SF39">
    <property type="entry name" value="TRANSCRIPTIONAL REGULATORY PROTEIN DEGU"/>
    <property type="match status" value="1"/>
</dbReference>
<sequence>MSNKKTKIVVIDDHQLFREGVKRILDFEPTFEVVAEGDDGEEALAIVETNNPDVVIMDINMPNVNGVEATKQLVEANPQTKVIILSIHDDENYVTHALKTGARGYLLKEMDADTLIEAVKVVAEGGSYLHPKVTHNLVNEYRRLAISGTAPKGQVAAIEIRRPLHILTRRECEVLQMLADGKSNRGIGEGLFISEKTVKNHVSNILQKMSVNDRTQAVVVAIKNGWVEVR</sequence>
<keyword evidence="5" id="KW-0238">DNA-binding</keyword>
<dbReference type="PANTHER" id="PTHR43214">
    <property type="entry name" value="TWO-COMPONENT RESPONSE REGULATOR"/>
    <property type="match status" value="1"/>
</dbReference>
<dbReference type="SMART" id="SM00421">
    <property type="entry name" value="HTH_LUXR"/>
    <property type="match status" value="1"/>
</dbReference>
<gene>
    <name evidence="10" type="ORF">LC087_11405</name>
</gene>
<dbReference type="PRINTS" id="PR00038">
    <property type="entry name" value="HTHLUXR"/>
</dbReference>
<keyword evidence="3 7" id="KW-0597">Phosphoprotein</keyword>
<feature type="domain" description="HTH luxR-type" evidence="8">
    <location>
        <begin position="160"/>
        <end position="225"/>
    </location>
</feature>
<dbReference type="Pfam" id="PF00196">
    <property type="entry name" value="GerE"/>
    <property type="match status" value="1"/>
</dbReference>
<reference evidence="10 11" key="1">
    <citation type="submission" date="2023-06" db="EMBL/GenBank/DDBJ databases">
        <title>Five Gram-positive bacteria isolated from mangrove sediments in Shenzhen, Guangdong, China.</title>
        <authorList>
            <person name="Yu S."/>
            <person name="Zheng W."/>
            <person name="Huang Y."/>
        </authorList>
    </citation>
    <scope>NUCLEOTIDE SEQUENCE [LARGE SCALE GENOMIC DNA]</scope>
    <source>
        <strain evidence="10 11">SaN35-3</strain>
    </source>
</reference>
<evidence type="ECO:0000256" key="6">
    <source>
        <dbReference type="ARBA" id="ARBA00023163"/>
    </source>
</evidence>
<dbReference type="SMART" id="SM00448">
    <property type="entry name" value="REC"/>
    <property type="match status" value="1"/>
</dbReference>
<dbReference type="Pfam" id="PF00072">
    <property type="entry name" value="Response_reg"/>
    <property type="match status" value="1"/>
</dbReference>
<evidence type="ECO:0000256" key="4">
    <source>
        <dbReference type="ARBA" id="ARBA00023015"/>
    </source>
</evidence>
<keyword evidence="11" id="KW-1185">Reference proteome</keyword>
<evidence type="ECO:0000313" key="11">
    <source>
        <dbReference type="Proteomes" id="UP001197974"/>
    </source>
</evidence>
<keyword evidence="4" id="KW-0805">Transcription regulation</keyword>
<dbReference type="PROSITE" id="PS50043">
    <property type="entry name" value="HTH_LUXR_2"/>
    <property type="match status" value="1"/>
</dbReference>
<organism evidence="10 11">
    <name type="scientific">Bacillus carboniphilus</name>
    <dbReference type="NCBI Taxonomy" id="86663"/>
    <lineage>
        <taxon>Bacteria</taxon>
        <taxon>Bacillati</taxon>
        <taxon>Bacillota</taxon>
        <taxon>Bacilli</taxon>
        <taxon>Bacillales</taxon>
        <taxon>Bacillaceae</taxon>
        <taxon>Bacillus</taxon>
    </lineage>
</organism>
<comment type="subcellular location">
    <subcellularLocation>
        <location evidence="1">Cytoplasm</location>
    </subcellularLocation>
</comment>
<protein>
    <submittedName>
        <fullName evidence="10">Response regulator transcription factor</fullName>
    </submittedName>
</protein>
<dbReference type="InterPro" id="IPR058245">
    <property type="entry name" value="NreC/VraR/RcsB-like_REC"/>
</dbReference>
<evidence type="ECO:0000259" key="9">
    <source>
        <dbReference type="PROSITE" id="PS50110"/>
    </source>
</evidence>
<name>A0ABY9JQ17_9BACI</name>
<dbReference type="CDD" id="cd06170">
    <property type="entry name" value="LuxR_C_like"/>
    <property type="match status" value="1"/>
</dbReference>
<dbReference type="SUPFAM" id="SSF46894">
    <property type="entry name" value="C-terminal effector domain of the bipartite response regulators"/>
    <property type="match status" value="1"/>
</dbReference>
<dbReference type="SUPFAM" id="SSF52172">
    <property type="entry name" value="CheY-like"/>
    <property type="match status" value="1"/>
</dbReference>
<dbReference type="InterPro" id="IPR000792">
    <property type="entry name" value="Tscrpt_reg_LuxR_C"/>
</dbReference>
<dbReference type="RefSeq" id="WP_226541631.1">
    <property type="nucleotide sequence ID" value="NZ_CP129013.1"/>
</dbReference>
<evidence type="ECO:0000256" key="1">
    <source>
        <dbReference type="ARBA" id="ARBA00004496"/>
    </source>
</evidence>
<evidence type="ECO:0000256" key="7">
    <source>
        <dbReference type="PROSITE-ProRule" id="PRU00169"/>
    </source>
</evidence>
<evidence type="ECO:0000256" key="3">
    <source>
        <dbReference type="ARBA" id="ARBA00022553"/>
    </source>
</evidence>
<dbReference type="InterPro" id="IPR011006">
    <property type="entry name" value="CheY-like_superfamily"/>
</dbReference>
<dbReference type="InterPro" id="IPR001789">
    <property type="entry name" value="Sig_transdc_resp-reg_receiver"/>
</dbReference>
<dbReference type="EMBL" id="CP129013">
    <property type="protein sequence ID" value="WLR41496.1"/>
    <property type="molecule type" value="Genomic_DNA"/>
</dbReference>
<dbReference type="CDD" id="cd17535">
    <property type="entry name" value="REC_NarL-like"/>
    <property type="match status" value="1"/>
</dbReference>
<evidence type="ECO:0000313" key="10">
    <source>
        <dbReference type="EMBL" id="WLR41496.1"/>
    </source>
</evidence>
<feature type="domain" description="Response regulatory" evidence="9">
    <location>
        <begin position="7"/>
        <end position="123"/>
    </location>
</feature>
<dbReference type="InterPro" id="IPR016032">
    <property type="entry name" value="Sig_transdc_resp-reg_C-effctor"/>
</dbReference>
<dbReference type="Gene3D" id="3.40.50.2300">
    <property type="match status" value="1"/>
</dbReference>
<keyword evidence="2" id="KW-0963">Cytoplasm</keyword>
<dbReference type="Proteomes" id="UP001197974">
    <property type="component" value="Chromosome"/>
</dbReference>
<evidence type="ECO:0000256" key="5">
    <source>
        <dbReference type="ARBA" id="ARBA00023125"/>
    </source>
</evidence>